<dbReference type="EMBL" id="BK032497">
    <property type="protein sequence ID" value="DAF42850.1"/>
    <property type="molecule type" value="Genomic_DNA"/>
</dbReference>
<sequence>MTITKTKIELKFKQEWGKNEYYHGKDFQNPNLKYLTPKKLSEIIKNIAMFNSESRNVPIENFSDSVDLDYEITKEEIENPTQELVPLYLKFISGVLAYDTYPSAGLTISSLPKAASMLTRNELIELLNHLAYPYFEYGDYWVGITYLNVVETDFGNYFEWKVTYSDDDFSDTGVTPFTTLDKTIDFTKFNTVKELKELLNTLPEDSALPKLSYKYNRY</sequence>
<reference evidence="1" key="1">
    <citation type="journal article" date="2021" name="Proc. Natl. Acad. Sci. U.S.A.">
        <title>A Catalog of Tens of Thousands of Viruses from Human Metagenomes Reveals Hidden Associations with Chronic Diseases.</title>
        <authorList>
            <person name="Tisza M.J."/>
            <person name="Buck C.B."/>
        </authorList>
    </citation>
    <scope>NUCLEOTIDE SEQUENCE</scope>
    <source>
        <strain evidence="1">CtHip2</strain>
    </source>
</reference>
<protein>
    <submittedName>
        <fullName evidence="1">Uncharacterized protein</fullName>
    </submittedName>
</protein>
<proteinExistence type="predicted"/>
<accession>A0A8S5RWP4</accession>
<evidence type="ECO:0000313" key="1">
    <source>
        <dbReference type="EMBL" id="DAF42850.1"/>
    </source>
</evidence>
<name>A0A8S5RWP4_9CAUD</name>
<organism evidence="1">
    <name type="scientific">Siphoviridae sp. ctHip2</name>
    <dbReference type="NCBI Taxonomy" id="2827830"/>
    <lineage>
        <taxon>Viruses</taxon>
        <taxon>Duplodnaviria</taxon>
        <taxon>Heunggongvirae</taxon>
        <taxon>Uroviricota</taxon>
        <taxon>Caudoviricetes</taxon>
    </lineage>
</organism>